<feature type="transmembrane region" description="Helical" evidence="6">
    <location>
        <begin position="253"/>
        <end position="271"/>
    </location>
</feature>
<feature type="transmembrane region" description="Helical" evidence="6">
    <location>
        <begin position="159"/>
        <end position="178"/>
    </location>
</feature>
<keyword evidence="4 6" id="KW-0472">Membrane</keyword>
<dbReference type="SUPFAM" id="SSF103481">
    <property type="entry name" value="Multidrug resistance efflux transporter EmrE"/>
    <property type="match status" value="1"/>
</dbReference>
<feature type="transmembrane region" description="Helical" evidence="6">
    <location>
        <begin position="111"/>
        <end position="133"/>
    </location>
</feature>
<dbReference type="Pfam" id="PF05653">
    <property type="entry name" value="Mg_trans_NIPA"/>
    <property type="match status" value="1"/>
</dbReference>
<feature type="region of interest" description="Disordered" evidence="5">
    <location>
        <begin position="489"/>
        <end position="807"/>
    </location>
</feature>
<dbReference type="PANTHER" id="PTHR12570:SF92">
    <property type="entry name" value="SPICHTHYIN, ISOFORM B"/>
    <property type="match status" value="1"/>
</dbReference>
<feature type="transmembrane region" description="Helical" evidence="6">
    <location>
        <begin position="283"/>
        <end position="306"/>
    </location>
</feature>
<feature type="non-terminal residue" evidence="7">
    <location>
        <position position="1"/>
    </location>
</feature>
<dbReference type="GO" id="GO:0016020">
    <property type="term" value="C:membrane"/>
    <property type="evidence" value="ECO:0007669"/>
    <property type="project" value="UniProtKB-SubCell"/>
</dbReference>
<dbReference type="OrthoDB" id="6428174at2759"/>
<dbReference type="EMBL" id="QWIP01000199">
    <property type="protein sequence ID" value="RMY69534.1"/>
    <property type="molecule type" value="Genomic_DNA"/>
</dbReference>
<dbReference type="InterPro" id="IPR037185">
    <property type="entry name" value="EmrE-like"/>
</dbReference>
<evidence type="ECO:0000256" key="1">
    <source>
        <dbReference type="ARBA" id="ARBA00004141"/>
    </source>
</evidence>
<feature type="compositionally biased region" description="Polar residues" evidence="5">
    <location>
        <begin position="653"/>
        <end position="668"/>
    </location>
</feature>
<keyword evidence="3 6" id="KW-1133">Transmembrane helix</keyword>
<evidence type="ECO:0000313" key="7">
    <source>
        <dbReference type="EMBL" id="RMY69534.1"/>
    </source>
</evidence>
<feature type="compositionally biased region" description="Basic and acidic residues" evidence="5">
    <location>
        <begin position="787"/>
        <end position="799"/>
    </location>
</feature>
<dbReference type="Gene3D" id="1.10.3730.20">
    <property type="match status" value="1"/>
</dbReference>
<feature type="transmembrane region" description="Helical" evidence="6">
    <location>
        <begin position="318"/>
        <end position="338"/>
    </location>
</feature>
<gene>
    <name evidence="7" type="ORF">D0863_06383</name>
</gene>
<feature type="transmembrane region" description="Helical" evidence="6">
    <location>
        <begin position="344"/>
        <end position="370"/>
    </location>
</feature>
<dbReference type="AlphaFoldDB" id="A0A3M7E0F6"/>
<evidence type="ECO:0000256" key="3">
    <source>
        <dbReference type="ARBA" id="ARBA00022989"/>
    </source>
</evidence>
<feature type="compositionally biased region" description="Low complexity" evidence="5">
    <location>
        <begin position="87"/>
        <end position="102"/>
    </location>
</feature>
<evidence type="ECO:0000256" key="4">
    <source>
        <dbReference type="ARBA" id="ARBA00023136"/>
    </source>
</evidence>
<keyword evidence="2 6" id="KW-0812">Transmembrane</keyword>
<reference evidence="7 8" key="1">
    <citation type="journal article" date="2018" name="BMC Genomics">
        <title>Genomic evidence for intraspecific hybridization in a clonal and extremely halotolerant yeast.</title>
        <authorList>
            <person name="Gostincar C."/>
            <person name="Stajich J.E."/>
            <person name="Zupancic J."/>
            <person name="Zalar P."/>
            <person name="Gunde-Cimerman N."/>
        </authorList>
    </citation>
    <scope>NUCLEOTIDE SEQUENCE [LARGE SCALE GENOMIC DNA]</scope>
    <source>
        <strain evidence="7 8">EXF-2682</strain>
    </source>
</reference>
<dbReference type="InterPro" id="IPR008521">
    <property type="entry name" value="Mg_trans_NIPA"/>
</dbReference>
<protein>
    <recommendedName>
        <fullName evidence="9">DUF803-domain-containing protein</fullName>
    </recommendedName>
</protein>
<accession>A0A3M7E0F6</accession>
<feature type="transmembrane region" description="Helical" evidence="6">
    <location>
        <begin position="212"/>
        <end position="232"/>
    </location>
</feature>
<comment type="caution">
    <text evidence="7">The sequence shown here is derived from an EMBL/GenBank/DDBJ whole genome shotgun (WGS) entry which is preliminary data.</text>
</comment>
<feature type="transmembrane region" description="Helical" evidence="6">
    <location>
        <begin position="185"/>
        <end position="206"/>
    </location>
</feature>
<feature type="compositionally biased region" description="Basic and acidic residues" evidence="5">
    <location>
        <begin position="617"/>
        <end position="627"/>
    </location>
</feature>
<evidence type="ECO:0000256" key="5">
    <source>
        <dbReference type="SAM" id="MobiDB-lite"/>
    </source>
</evidence>
<evidence type="ECO:0000256" key="6">
    <source>
        <dbReference type="SAM" id="Phobius"/>
    </source>
</evidence>
<name>A0A3M7E0F6_HORWE</name>
<evidence type="ECO:0000256" key="2">
    <source>
        <dbReference type="ARBA" id="ARBA00022692"/>
    </source>
</evidence>
<sequence length="807" mass="87460">HARDNRYIIGWAHCYATTRRSNIIAIRLDTQPYHPHCLAFLPPSSAVTPTTASPSNMDHLTLNSRDLAYHAATLALRAAATTDATASSTSSTSTATSTSSSDSESDGRPKIYKIVGIMLAVASGLFIGVSFVLKKVGLLRANVKYNEEAGEGYGYLKNFYWWSGMTLMVLGEICNFVAYAFTDAILVTPLGALSVVITTILSAIFLKERLSFVGKIGCFLCILGSVIIPLNAPEQSAVADIQEMQHYVITPGFLTYAGVLIAGCAFTAVWVAPRYGKKSMLVYLSICSLIGGLSVVCTQGLGSAILAQINGEAQFNKWFTYVLIVFVIATLLTEIIYLNKALNIFNAALVTPTYYVYFTTSTLVASAILFQGFGEGASAVQIVDVVLGFLTICSGVILLQLAKSSKDVPDAAVFQGDLDQVRTVAEQEEPEYEPRADTIRGGAGIVRALSRVRGKREAGEAHRIKEEMAEAGHNENDYEWDGLRRRKTVSSAGRSATGSLSRSKTVHPPLGMSQFPEDRDDVSDADSEVHPGFFGRIARLSQRRPRTVSHPEELDGKSSVPMGSMRKAKTDANDEDEDEPINKPHVYGLPPGLSVPERVSEEDTEYHGAGKGPHIHFAGDSRERADSRTSSLAPPRPPPHIQGTAGQGKRQFSFHNVFSRNRSSTVDSQGGGDDRPISRGALSFVSRASSYARHDNNPYPTGTNTTEEERLGLVTRDGSMDNRLGESTLEEEPSEYNSARRSSSDEWQITSGTSSSPEALGAGSGDLGRQRTRDPYASYSEDDDLDEPVRSPTTEDVRRGNRSGAFV</sequence>
<feature type="transmembrane region" description="Helical" evidence="6">
    <location>
        <begin position="382"/>
        <end position="402"/>
    </location>
</feature>
<evidence type="ECO:0000313" key="8">
    <source>
        <dbReference type="Proteomes" id="UP000269276"/>
    </source>
</evidence>
<dbReference type="PANTHER" id="PTHR12570">
    <property type="match status" value="1"/>
</dbReference>
<dbReference type="VEuPathDB" id="FungiDB:BTJ68_00859"/>
<feature type="compositionally biased region" description="Polar residues" evidence="5">
    <location>
        <begin position="735"/>
        <end position="757"/>
    </location>
</feature>
<proteinExistence type="predicted"/>
<organism evidence="7 8">
    <name type="scientific">Hortaea werneckii</name>
    <name type="common">Black yeast</name>
    <name type="synonym">Cladosporium werneckii</name>
    <dbReference type="NCBI Taxonomy" id="91943"/>
    <lineage>
        <taxon>Eukaryota</taxon>
        <taxon>Fungi</taxon>
        <taxon>Dikarya</taxon>
        <taxon>Ascomycota</taxon>
        <taxon>Pezizomycotina</taxon>
        <taxon>Dothideomycetes</taxon>
        <taxon>Dothideomycetidae</taxon>
        <taxon>Mycosphaerellales</taxon>
        <taxon>Teratosphaeriaceae</taxon>
        <taxon>Hortaea</taxon>
    </lineage>
</organism>
<feature type="region of interest" description="Disordered" evidence="5">
    <location>
        <begin position="87"/>
        <end position="107"/>
    </location>
</feature>
<feature type="compositionally biased region" description="Basic and acidic residues" evidence="5">
    <location>
        <begin position="598"/>
        <end position="608"/>
    </location>
</feature>
<dbReference type="GO" id="GO:0015095">
    <property type="term" value="F:magnesium ion transmembrane transporter activity"/>
    <property type="evidence" value="ECO:0007669"/>
    <property type="project" value="InterPro"/>
</dbReference>
<evidence type="ECO:0008006" key="9">
    <source>
        <dbReference type="Google" id="ProtNLM"/>
    </source>
</evidence>
<comment type="subcellular location">
    <subcellularLocation>
        <location evidence="1">Membrane</location>
        <topology evidence="1">Multi-pass membrane protein</topology>
    </subcellularLocation>
</comment>
<feature type="compositionally biased region" description="Polar residues" evidence="5">
    <location>
        <begin position="489"/>
        <end position="503"/>
    </location>
</feature>
<dbReference type="Proteomes" id="UP000269276">
    <property type="component" value="Unassembled WGS sequence"/>
</dbReference>